<dbReference type="Pfam" id="PF20256">
    <property type="entry name" value="MoCoBD_2"/>
    <property type="match status" value="2"/>
</dbReference>
<accession>A0A285QGP3</accession>
<dbReference type="InterPro" id="IPR052516">
    <property type="entry name" value="N-heterocyclic_Hydroxylase"/>
</dbReference>
<sequence length="721" mass="73165">MLITRRALIVGGVAAGLVVAWRRWPDAGVVQLPLADGETGFGGWIKIGTDGHVVVAVPALEYGQGAYTALPQIVADEMGADWRTVGVEAAVPNALYANPLAAAALWGEADAVTRAIAPGAPMLTGGASSVRHFEEPMRRAAAVTRVLLCKAAVRRWGGDWAACTAADGLVTLGGNRARFGELAADAAAETASGDEAAFRTGGDRRLAGTVVPRLDAPAKVDGSVNFAADVRLPGMVFASIRQGPVGGTLAGVDRAAAEAVPGMLRVVENPGWVAAIGSNWWAANRGLAALSPRFARPEPALDDAAIARALMAALGQPGQPLAAVGDVANILAAGTLTRADYRTGLSLPAAIEPVAATATWDAGRLIVWAATQAPGLARAAAARITGLAEDDVVLHPLMAGGSFGANLEVRAIEQAALLAKLLERPVQLSWSRAESLIQTPPAAPALIRMTARAIGGGAILGWRAQLAAVPIGAALRARQTGRRALLEGAGDRPAGEGATTPYRLPAVAIDHHVATLPMKTGRLPGGAAIANVFATESFVDELARAGGAEPLSYRIGMLGGAPRLARCLSTVASLGGWQGGVAGSGQGIACAALWGSHIALMVEGGLGDGGVPRVERMVAAVDVGRVINPDLVRQVIEGGLIQGLAGATGASASLVSGLLDVRGFRDLALPRLATTPDITVELIESDAAPGGASELAQPVVAPALANAIVAATGRRLRSLPL</sequence>
<dbReference type="InterPro" id="IPR046867">
    <property type="entry name" value="AldOxase/xan_DH_MoCoBD2"/>
</dbReference>
<dbReference type="InterPro" id="IPR012368">
    <property type="entry name" value="OxRdtase_Mopterin-bd_su_IorB"/>
</dbReference>
<dbReference type="OrthoDB" id="9767994at2"/>
<dbReference type="RefSeq" id="WP_097063133.1">
    <property type="nucleotide sequence ID" value="NZ_OBMI01000001.1"/>
</dbReference>
<evidence type="ECO:0000259" key="1">
    <source>
        <dbReference type="SMART" id="SM01008"/>
    </source>
</evidence>
<evidence type="ECO:0000313" key="3">
    <source>
        <dbReference type="Proteomes" id="UP000219494"/>
    </source>
</evidence>
<dbReference type="InterPro" id="IPR037165">
    <property type="entry name" value="AldOxase/xan_DH_Mopterin-bd_sf"/>
</dbReference>
<evidence type="ECO:0000313" key="2">
    <source>
        <dbReference type="EMBL" id="SOB81016.1"/>
    </source>
</evidence>
<dbReference type="AlphaFoldDB" id="A0A285QGP3"/>
<dbReference type="InterPro" id="IPR000674">
    <property type="entry name" value="Ald_Oxase/Xan_DH_a/b"/>
</dbReference>
<dbReference type="SUPFAM" id="SSF56003">
    <property type="entry name" value="Molybdenum cofactor-binding domain"/>
    <property type="match status" value="2"/>
</dbReference>
<dbReference type="PANTHER" id="PTHR47495:SF2">
    <property type="entry name" value="ALDEHYDE DEHYDROGENASE"/>
    <property type="match status" value="1"/>
</dbReference>
<protein>
    <submittedName>
        <fullName evidence="2">Isoquinoline 1-oxidoreductase, beta subunit</fullName>
    </submittedName>
</protein>
<proteinExistence type="predicted"/>
<dbReference type="PIRSF" id="PIRSF036389">
    <property type="entry name" value="IOR_B"/>
    <property type="match status" value="1"/>
</dbReference>
<organism evidence="2 3">
    <name type="scientific">Sphingomonas guangdongensis</name>
    <dbReference type="NCBI Taxonomy" id="1141890"/>
    <lineage>
        <taxon>Bacteria</taxon>
        <taxon>Pseudomonadati</taxon>
        <taxon>Pseudomonadota</taxon>
        <taxon>Alphaproteobacteria</taxon>
        <taxon>Sphingomonadales</taxon>
        <taxon>Sphingomonadaceae</taxon>
        <taxon>Sphingomonas</taxon>
    </lineage>
</organism>
<dbReference type="EMBL" id="OBMI01000001">
    <property type="protein sequence ID" value="SOB81016.1"/>
    <property type="molecule type" value="Genomic_DNA"/>
</dbReference>
<feature type="domain" description="Aldehyde oxidase/xanthine dehydrogenase a/b hammerhead" evidence="1">
    <location>
        <begin position="221"/>
        <end position="298"/>
    </location>
</feature>
<dbReference type="Gene3D" id="3.30.365.10">
    <property type="entry name" value="Aldehyde oxidase/xanthine dehydrogenase, molybdopterin binding domain"/>
    <property type="match status" value="3"/>
</dbReference>
<keyword evidence="3" id="KW-1185">Reference proteome</keyword>
<name>A0A285QGP3_9SPHN</name>
<dbReference type="Gene3D" id="3.90.1170.50">
    <property type="entry name" value="Aldehyde oxidase/xanthine dehydrogenase, a/b hammerhead"/>
    <property type="match status" value="1"/>
</dbReference>
<dbReference type="Pfam" id="PF02738">
    <property type="entry name" value="MoCoBD_1"/>
    <property type="match status" value="1"/>
</dbReference>
<gene>
    <name evidence="2" type="ORF">SAMN06297144_1351</name>
</gene>
<dbReference type="SMART" id="SM01008">
    <property type="entry name" value="Ald_Xan_dh_C"/>
    <property type="match status" value="1"/>
</dbReference>
<dbReference type="Proteomes" id="UP000219494">
    <property type="component" value="Unassembled WGS sequence"/>
</dbReference>
<reference evidence="2 3" key="1">
    <citation type="submission" date="2017-07" db="EMBL/GenBank/DDBJ databases">
        <authorList>
            <person name="Sun Z.S."/>
            <person name="Albrecht U."/>
            <person name="Echele G."/>
            <person name="Lee C.C."/>
        </authorList>
    </citation>
    <scope>NUCLEOTIDE SEQUENCE [LARGE SCALE GENOMIC DNA]</scope>
    <source>
        <strain evidence="2 3">CGMCC 1.12672</strain>
    </source>
</reference>
<dbReference type="PANTHER" id="PTHR47495">
    <property type="entry name" value="ALDEHYDE DEHYDROGENASE"/>
    <property type="match status" value="1"/>
</dbReference>
<dbReference type="InterPro" id="IPR008274">
    <property type="entry name" value="AldOxase/xan_DH_MoCoBD1"/>
</dbReference>
<dbReference type="GO" id="GO:0016491">
    <property type="term" value="F:oxidoreductase activity"/>
    <property type="evidence" value="ECO:0007669"/>
    <property type="project" value="InterPro"/>
</dbReference>